<dbReference type="Proteomes" id="UP000438448">
    <property type="component" value="Unassembled WGS sequence"/>
</dbReference>
<dbReference type="NCBIfam" id="TIGR03930">
    <property type="entry name" value="WXG100_ESAT6"/>
    <property type="match status" value="1"/>
</dbReference>
<proteinExistence type="inferred from homology"/>
<keyword evidence="3" id="KW-1185">Reference proteome</keyword>
<sequence length="100" mass="10882">MAANDPSRISANFGDVAAGADAFISRARNLMSDLEDFHKQVTDFVTNHWQGDANDAFSQLQSQWNQNIVQLNTTLQGAAQLVHTGNSDLQSRDSSLAGLF</sequence>
<dbReference type="RefSeq" id="WP_153409924.1">
    <property type="nucleotide sequence ID" value="NZ_WEGK01000004.1"/>
</dbReference>
<dbReference type="Gene3D" id="1.10.287.1060">
    <property type="entry name" value="ESAT-6-like"/>
    <property type="match status" value="1"/>
</dbReference>
<gene>
    <name evidence="2" type="ORF">NRB20_21510</name>
</gene>
<protein>
    <recommendedName>
        <fullName evidence="1">ESAT-6-like protein</fullName>
    </recommendedName>
</protein>
<comment type="caution">
    <text evidence="2">The sequence shown here is derived from an EMBL/GenBank/DDBJ whole genome shotgun (WGS) entry which is preliminary data.</text>
</comment>
<dbReference type="SUPFAM" id="SSF140453">
    <property type="entry name" value="EsxAB dimer-like"/>
    <property type="match status" value="1"/>
</dbReference>
<evidence type="ECO:0000256" key="1">
    <source>
        <dbReference type="RuleBase" id="RU362001"/>
    </source>
</evidence>
<reference evidence="2 3" key="1">
    <citation type="submission" date="2019-10" db="EMBL/GenBank/DDBJ databases">
        <title>Nocardia macrotermitis sp. nov. and Nocardia aurantia sp. nov., isolated from the gut of fungus growing-termite Macrotermes natalensis.</title>
        <authorList>
            <person name="Benndorf R."/>
            <person name="Schwitalla J."/>
            <person name="Martin K."/>
            <person name="De Beer W."/>
            <person name="Kaster A.-K."/>
            <person name="Vollmers J."/>
            <person name="Poulsen M."/>
            <person name="Beemelmanns C."/>
        </authorList>
    </citation>
    <scope>NUCLEOTIDE SEQUENCE [LARGE SCALE GENOMIC DNA]</scope>
    <source>
        <strain evidence="2 3">RB20</strain>
    </source>
</reference>
<accession>A0A7K0D002</accession>
<organism evidence="2 3">
    <name type="scientific">Nocardia macrotermitis</name>
    <dbReference type="NCBI Taxonomy" id="2585198"/>
    <lineage>
        <taxon>Bacteria</taxon>
        <taxon>Bacillati</taxon>
        <taxon>Actinomycetota</taxon>
        <taxon>Actinomycetes</taxon>
        <taxon>Mycobacteriales</taxon>
        <taxon>Nocardiaceae</taxon>
        <taxon>Nocardia</taxon>
    </lineage>
</organism>
<comment type="similarity">
    <text evidence="1">Belongs to the WXG100 family.</text>
</comment>
<dbReference type="OrthoDB" id="3387628at2"/>
<dbReference type="Pfam" id="PF06013">
    <property type="entry name" value="WXG100"/>
    <property type="match status" value="1"/>
</dbReference>
<dbReference type="InterPro" id="IPR036689">
    <property type="entry name" value="ESAT-6-like_sf"/>
</dbReference>
<evidence type="ECO:0000313" key="2">
    <source>
        <dbReference type="EMBL" id="MQY19067.1"/>
    </source>
</evidence>
<evidence type="ECO:0000313" key="3">
    <source>
        <dbReference type="Proteomes" id="UP000438448"/>
    </source>
</evidence>
<dbReference type="EMBL" id="WEGK01000004">
    <property type="protein sequence ID" value="MQY19067.1"/>
    <property type="molecule type" value="Genomic_DNA"/>
</dbReference>
<dbReference type="InterPro" id="IPR010310">
    <property type="entry name" value="T7SS_ESAT-6-like"/>
</dbReference>
<dbReference type="AlphaFoldDB" id="A0A7K0D002"/>
<name>A0A7K0D002_9NOCA</name>